<dbReference type="RefSeq" id="WP_119848359.1">
    <property type="nucleotide sequence ID" value="NZ_CP032412.1"/>
</dbReference>
<sequence length="69" mass="7971">METKEENFPNDSTMESIKSLTEKDAKTFLNLIYALIKDNENPSEQLISNVLTIFEKQLPRVAKARQNKN</sequence>
<dbReference type="KEGG" id="plw:D5F53_14790"/>
<accession>A0A385TLU8</accession>
<gene>
    <name evidence="1" type="ORF">D5F53_14790</name>
</gene>
<proteinExistence type="predicted"/>
<organism evidence="1 2">
    <name type="scientific">Paenibacillus lautus</name>
    <name type="common">Bacillus lautus</name>
    <dbReference type="NCBI Taxonomy" id="1401"/>
    <lineage>
        <taxon>Bacteria</taxon>
        <taxon>Bacillati</taxon>
        <taxon>Bacillota</taxon>
        <taxon>Bacilli</taxon>
        <taxon>Bacillales</taxon>
        <taxon>Paenibacillaceae</taxon>
        <taxon>Paenibacillus</taxon>
    </lineage>
</organism>
<dbReference type="Proteomes" id="UP000266552">
    <property type="component" value="Chromosome"/>
</dbReference>
<evidence type="ECO:0000313" key="2">
    <source>
        <dbReference type="Proteomes" id="UP000266552"/>
    </source>
</evidence>
<evidence type="ECO:0000313" key="1">
    <source>
        <dbReference type="EMBL" id="AYB44461.1"/>
    </source>
</evidence>
<dbReference type="EMBL" id="CP032412">
    <property type="protein sequence ID" value="AYB44461.1"/>
    <property type="molecule type" value="Genomic_DNA"/>
</dbReference>
<reference evidence="1 2" key="1">
    <citation type="submission" date="2018-09" db="EMBL/GenBank/DDBJ databases">
        <title>Genome Sequence of Paenibacillus lautus Strain E7593-69, Azo Dye-Degrading Bacteria, Isolated from Commercial Tattoo Inks.</title>
        <authorList>
            <person name="Nho S.W."/>
            <person name="Kim S.-J."/>
            <person name="Kweon O."/>
            <person name="Cerniglia C.E."/>
        </authorList>
    </citation>
    <scope>NUCLEOTIDE SEQUENCE [LARGE SCALE GENOMIC DNA]</scope>
    <source>
        <strain evidence="1 2">E7593-69</strain>
    </source>
</reference>
<protein>
    <submittedName>
        <fullName evidence="1">Uncharacterized protein</fullName>
    </submittedName>
</protein>
<dbReference type="AlphaFoldDB" id="A0A385TLU8"/>
<name>A0A385TLU8_PAELA</name>
<keyword evidence="2" id="KW-1185">Reference proteome</keyword>